<keyword evidence="3" id="KW-1185">Reference proteome</keyword>
<dbReference type="PROSITE" id="PS50104">
    <property type="entry name" value="TIR"/>
    <property type="match status" value="1"/>
</dbReference>
<feature type="non-terminal residue" evidence="2">
    <location>
        <position position="374"/>
    </location>
</feature>
<dbReference type="SUPFAM" id="SSF52200">
    <property type="entry name" value="Toll/Interleukin receptor TIR domain"/>
    <property type="match status" value="1"/>
</dbReference>
<comment type="caution">
    <text evidence="2">The sequence shown here is derived from an EMBL/GenBank/DDBJ whole genome shotgun (WGS) entry which is preliminary data.</text>
</comment>
<dbReference type="InterPro" id="IPR035897">
    <property type="entry name" value="Toll_tir_struct_dom_sf"/>
</dbReference>
<proteinExistence type="predicted"/>
<dbReference type="EMBL" id="WOEY01000027">
    <property type="protein sequence ID" value="NPT41010.1"/>
    <property type="molecule type" value="Genomic_DNA"/>
</dbReference>
<dbReference type="Proteomes" id="UP000652198">
    <property type="component" value="Unassembled WGS sequence"/>
</dbReference>
<reference evidence="2 3" key="1">
    <citation type="submission" date="2019-11" db="EMBL/GenBank/DDBJ databases">
        <title>Metabolism of dissolved organic matter in forest soils.</title>
        <authorList>
            <person name="Cyle K.T."/>
            <person name="Wilhelm R.C."/>
            <person name="Martinez C.E."/>
        </authorList>
    </citation>
    <scope>NUCLEOTIDE SEQUENCE [LARGE SCALE GENOMIC DNA]</scope>
    <source>
        <strain evidence="2 3">1N</strain>
    </source>
</reference>
<dbReference type="InterPro" id="IPR000157">
    <property type="entry name" value="TIR_dom"/>
</dbReference>
<dbReference type="Gene3D" id="3.40.50.10140">
    <property type="entry name" value="Toll/interleukin-1 receptor homology (TIR) domain"/>
    <property type="match status" value="1"/>
</dbReference>
<gene>
    <name evidence="2" type="ORF">GNZ12_06690</name>
</gene>
<name>A0ABX2BMJ5_9BURK</name>
<feature type="domain" description="TIR" evidence="1">
    <location>
        <begin position="3"/>
        <end position="161"/>
    </location>
</feature>
<sequence>MNNKDLIFISHAAPESNEFASWLAARLTASGYNVWVELRQLEAGDRFWPDIESAIRTQATKFVTVVAKPATMKFGYRRELSMADAIECATPGFIIPIRADDIEHSDVPAEIHDKQILDFTDGWHRGLAALVKRFDKDEVPRRIDDEVAASTWTATELDEQQKPLTADETLLSNWLMVDNAPAGIRLHQFEGDPISDRAFKGEWPARVVGKTVITFARASDFVARKHYVGKVTSAEILLDAYLAPNCAQLPTLSSRDRLSILADIVRQGWERCMTIRGLHAYELANSRLAWYLPWPLSEGKQLTFLDGTGKSGRRALNGESRKLSSRWHFAVAPNVLIKPSVRIGFNYTVVFTSDGLEPLDDKTKAHRFRRSFCK</sequence>
<accession>A0ABX2BMJ5</accession>
<evidence type="ECO:0000259" key="1">
    <source>
        <dbReference type="PROSITE" id="PS50104"/>
    </source>
</evidence>
<dbReference type="Pfam" id="PF13676">
    <property type="entry name" value="TIR_2"/>
    <property type="match status" value="1"/>
</dbReference>
<dbReference type="RefSeq" id="WP_172309606.1">
    <property type="nucleotide sequence ID" value="NZ_WOEY01000027.1"/>
</dbReference>
<protein>
    <submittedName>
        <fullName evidence="2">TIR domain-containing protein</fullName>
    </submittedName>
</protein>
<evidence type="ECO:0000313" key="3">
    <source>
        <dbReference type="Proteomes" id="UP000652198"/>
    </source>
</evidence>
<evidence type="ECO:0000313" key="2">
    <source>
        <dbReference type="EMBL" id="NPT41010.1"/>
    </source>
</evidence>
<organism evidence="2 3">
    <name type="scientific">Paraburkholderia solitsugae</name>
    <dbReference type="NCBI Taxonomy" id="2675748"/>
    <lineage>
        <taxon>Bacteria</taxon>
        <taxon>Pseudomonadati</taxon>
        <taxon>Pseudomonadota</taxon>
        <taxon>Betaproteobacteria</taxon>
        <taxon>Burkholderiales</taxon>
        <taxon>Burkholderiaceae</taxon>
        <taxon>Paraburkholderia</taxon>
    </lineage>
</organism>